<proteinExistence type="inferred from homology"/>
<protein>
    <submittedName>
        <fullName evidence="2">Lysosomal acid phosphatase-like protein 3</fullName>
    </submittedName>
</protein>
<reference evidence="2 3" key="1">
    <citation type="journal article" date="2018" name="Gigascience">
        <title>Genomes of trombidid mites reveal novel predicted allergens and laterally-transferred genes associated with secondary metabolism.</title>
        <authorList>
            <person name="Dong X."/>
            <person name="Chaisiri K."/>
            <person name="Xia D."/>
            <person name="Armstrong S.D."/>
            <person name="Fang Y."/>
            <person name="Donnelly M.J."/>
            <person name="Kadowaki T."/>
            <person name="McGarry J.W."/>
            <person name="Darby A.C."/>
            <person name="Makepeace B.L."/>
        </authorList>
    </citation>
    <scope>NUCLEOTIDE SEQUENCE [LARGE SCALE GENOMIC DNA]</scope>
    <source>
        <strain evidence="2">UoL-UT</strain>
    </source>
</reference>
<dbReference type="AlphaFoldDB" id="A0A443RSE6"/>
<dbReference type="InterPro" id="IPR050645">
    <property type="entry name" value="Histidine_acid_phosphatase"/>
</dbReference>
<dbReference type="Proteomes" id="UP000288716">
    <property type="component" value="Unassembled WGS sequence"/>
</dbReference>
<keyword evidence="3" id="KW-1185">Reference proteome</keyword>
<dbReference type="GO" id="GO:0016791">
    <property type="term" value="F:phosphatase activity"/>
    <property type="evidence" value="ECO:0007669"/>
    <property type="project" value="TreeGrafter"/>
</dbReference>
<evidence type="ECO:0000313" key="2">
    <source>
        <dbReference type="EMBL" id="RWS18185.1"/>
    </source>
</evidence>
<dbReference type="InterPro" id="IPR000560">
    <property type="entry name" value="His_Pase_clade-2"/>
</dbReference>
<dbReference type="VEuPathDB" id="VectorBase:LDEU013855"/>
<dbReference type="Pfam" id="PF00328">
    <property type="entry name" value="His_Phos_2"/>
    <property type="match status" value="1"/>
</dbReference>
<organism evidence="2 3">
    <name type="scientific">Leptotrombidium deliense</name>
    <dbReference type="NCBI Taxonomy" id="299467"/>
    <lineage>
        <taxon>Eukaryota</taxon>
        <taxon>Metazoa</taxon>
        <taxon>Ecdysozoa</taxon>
        <taxon>Arthropoda</taxon>
        <taxon>Chelicerata</taxon>
        <taxon>Arachnida</taxon>
        <taxon>Acari</taxon>
        <taxon>Acariformes</taxon>
        <taxon>Trombidiformes</taxon>
        <taxon>Prostigmata</taxon>
        <taxon>Anystina</taxon>
        <taxon>Parasitengona</taxon>
        <taxon>Trombiculoidea</taxon>
        <taxon>Trombiculidae</taxon>
        <taxon>Leptotrombidium</taxon>
    </lineage>
</organism>
<gene>
    <name evidence="2" type="ORF">B4U80_14668</name>
</gene>
<dbReference type="Gene3D" id="3.40.50.1240">
    <property type="entry name" value="Phosphoglycerate mutase-like"/>
    <property type="match status" value="1"/>
</dbReference>
<dbReference type="SUPFAM" id="SSF53254">
    <property type="entry name" value="Phosphoglycerate mutase-like"/>
    <property type="match status" value="1"/>
</dbReference>
<accession>A0A443RSE6</accession>
<sequence>MPHWVYDTIYERIIEFSDHCYIERSRTLLQRRLRAGSFLKELLEQMKLIESHKKFKSVRIYSASDLPVADVLSALGAFNNKAPPFGSTVMFEFYTNIFYRKNFVRLYYLNDTYSERPHMLTIKNCIDDEICSFRKVRLQIEKYIPMDTRFECGLK</sequence>
<dbReference type="STRING" id="299467.A0A443RSE6"/>
<dbReference type="PANTHER" id="PTHR11567">
    <property type="entry name" value="ACID PHOSPHATASE-RELATED"/>
    <property type="match status" value="1"/>
</dbReference>
<comment type="similarity">
    <text evidence="1">Belongs to the histidine acid phosphatase family.</text>
</comment>
<dbReference type="EMBL" id="NCKV01044367">
    <property type="protein sequence ID" value="RWS18185.1"/>
    <property type="molecule type" value="Genomic_DNA"/>
</dbReference>
<evidence type="ECO:0000313" key="3">
    <source>
        <dbReference type="Proteomes" id="UP000288716"/>
    </source>
</evidence>
<dbReference type="PANTHER" id="PTHR11567:SF19">
    <property type="entry name" value="GH19849P"/>
    <property type="match status" value="1"/>
</dbReference>
<evidence type="ECO:0000256" key="1">
    <source>
        <dbReference type="ARBA" id="ARBA00005375"/>
    </source>
</evidence>
<dbReference type="InterPro" id="IPR029033">
    <property type="entry name" value="His_PPase_superfam"/>
</dbReference>
<name>A0A443RSE6_9ACAR</name>
<dbReference type="OrthoDB" id="6418769at2759"/>
<comment type="caution">
    <text evidence="2">The sequence shown here is derived from an EMBL/GenBank/DDBJ whole genome shotgun (WGS) entry which is preliminary data.</text>
</comment>